<dbReference type="Proteomes" id="UP000824159">
    <property type="component" value="Unassembled WGS sequence"/>
</dbReference>
<keyword evidence="1 8" id="KW-0963">Cytoplasm</keyword>
<dbReference type="GO" id="GO:0055129">
    <property type="term" value="P:L-proline biosynthetic process"/>
    <property type="evidence" value="ECO:0007669"/>
    <property type="project" value="UniProtKB-UniRule"/>
</dbReference>
<keyword evidence="5 8" id="KW-0547">Nucleotide-binding</keyword>
<dbReference type="EC" id="2.7.2.11" evidence="8"/>
<dbReference type="AlphaFoldDB" id="A0A9D1HD15"/>
<feature type="binding site" evidence="8">
    <location>
        <begin position="218"/>
        <end position="224"/>
    </location>
    <ligand>
        <name>ATP</name>
        <dbReference type="ChEBI" id="CHEBI:30616"/>
    </ligand>
</feature>
<keyword evidence="2 8" id="KW-0028">Amino-acid biosynthesis</keyword>
<evidence type="ECO:0000313" key="10">
    <source>
        <dbReference type="EMBL" id="HIT98767.1"/>
    </source>
</evidence>
<dbReference type="FunFam" id="3.40.1160.10:FF:000006">
    <property type="entry name" value="Glutamate 5-kinase"/>
    <property type="match status" value="1"/>
</dbReference>
<dbReference type="GO" id="GO:0005524">
    <property type="term" value="F:ATP binding"/>
    <property type="evidence" value="ECO:0007669"/>
    <property type="project" value="UniProtKB-KW"/>
</dbReference>
<comment type="pathway">
    <text evidence="8">Amino-acid biosynthesis; L-proline biosynthesis; L-glutamate 5-semialdehyde from L-glutamate: step 1/2.</text>
</comment>
<dbReference type="InterPro" id="IPR041739">
    <property type="entry name" value="G5K_ProB"/>
</dbReference>
<evidence type="ECO:0000256" key="8">
    <source>
        <dbReference type="HAMAP-Rule" id="MF_00456"/>
    </source>
</evidence>
<dbReference type="SUPFAM" id="SSF53633">
    <property type="entry name" value="Carbamate kinase-like"/>
    <property type="match status" value="1"/>
</dbReference>
<dbReference type="PANTHER" id="PTHR43654">
    <property type="entry name" value="GLUTAMATE 5-KINASE"/>
    <property type="match status" value="1"/>
</dbReference>
<evidence type="ECO:0000256" key="5">
    <source>
        <dbReference type="ARBA" id="ARBA00022741"/>
    </source>
</evidence>
<gene>
    <name evidence="8 10" type="primary">proB</name>
    <name evidence="10" type="ORF">IAD12_00745</name>
</gene>
<comment type="function">
    <text evidence="8">Catalyzes the transfer of a phosphate group to glutamate to form L-glutamate 5-phosphate.</text>
</comment>
<protein>
    <recommendedName>
        <fullName evidence="8">Glutamate 5-kinase</fullName>
        <ecNumber evidence="8">2.7.2.11</ecNumber>
    </recommendedName>
    <alternativeName>
        <fullName evidence="8">Gamma-glutamyl kinase</fullName>
        <shortName evidence="8">GK</shortName>
    </alternativeName>
</protein>
<dbReference type="CDD" id="cd04242">
    <property type="entry name" value="AAK_G5K_ProB"/>
    <property type="match status" value="1"/>
</dbReference>
<dbReference type="HAMAP" id="MF_00456">
    <property type="entry name" value="ProB"/>
    <property type="match status" value="1"/>
</dbReference>
<evidence type="ECO:0000256" key="7">
    <source>
        <dbReference type="ARBA" id="ARBA00022840"/>
    </source>
</evidence>
<dbReference type="Gene3D" id="3.40.1160.10">
    <property type="entry name" value="Acetylglutamate kinase-like"/>
    <property type="match status" value="1"/>
</dbReference>
<organism evidence="10 11">
    <name type="scientific">Candidatus Allocopromorpha excrementavium</name>
    <dbReference type="NCBI Taxonomy" id="2840741"/>
    <lineage>
        <taxon>Bacteria</taxon>
        <taxon>Bacillati</taxon>
        <taxon>Bacillota</taxon>
        <taxon>Clostridia</taxon>
        <taxon>Eubacteriales</taxon>
        <taxon>Eubacteriaceae</taxon>
        <taxon>Eubacteriaceae incertae sedis</taxon>
        <taxon>Candidatus Allocopromorpha</taxon>
    </lineage>
</organism>
<feature type="binding site" evidence="8">
    <location>
        <position position="156"/>
    </location>
    <ligand>
        <name>substrate</name>
    </ligand>
</feature>
<dbReference type="Pfam" id="PF00696">
    <property type="entry name" value="AA_kinase"/>
    <property type="match status" value="1"/>
</dbReference>
<dbReference type="PANTHER" id="PTHR43654:SF1">
    <property type="entry name" value="ISOPENTENYL PHOSPHATE KINASE"/>
    <property type="match status" value="1"/>
</dbReference>
<comment type="similarity">
    <text evidence="8">Belongs to the glutamate 5-kinase family.</text>
</comment>
<dbReference type="PIRSF" id="PIRSF000729">
    <property type="entry name" value="GK"/>
    <property type="match status" value="1"/>
</dbReference>
<feature type="domain" description="Aspartate/glutamate/uridylate kinase" evidence="9">
    <location>
        <begin position="13"/>
        <end position="242"/>
    </location>
</feature>
<name>A0A9D1HD15_9FIRM</name>
<keyword evidence="3 8" id="KW-0641">Proline biosynthesis</keyword>
<reference evidence="10" key="1">
    <citation type="submission" date="2020-10" db="EMBL/GenBank/DDBJ databases">
        <authorList>
            <person name="Gilroy R."/>
        </authorList>
    </citation>
    <scope>NUCLEOTIDE SEQUENCE</scope>
    <source>
        <strain evidence="10">CHK176-22527</strain>
    </source>
</reference>
<dbReference type="InterPro" id="IPR019797">
    <property type="entry name" value="Glutamate_5-kinase_CS"/>
</dbReference>
<evidence type="ECO:0000256" key="3">
    <source>
        <dbReference type="ARBA" id="ARBA00022650"/>
    </source>
</evidence>
<comment type="subcellular location">
    <subcellularLocation>
        <location evidence="8">Cytoplasm</location>
    </subcellularLocation>
</comment>
<keyword evidence="4 8" id="KW-0808">Transferase</keyword>
<dbReference type="PRINTS" id="PR00474">
    <property type="entry name" value="GLU5KINASE"/>
</dbReference>
<evidence type="ECO:0000259" key="9">
    <source>
        <dbReference type="Pfam" id="PF00696"/>
    </source>
</evidence>
<dbReference type="InterPro" id="IPR001048">
    <property type="entry name" value="Asp/Glu/Uridylate_kinase"/>
</dbReference>
<comment type="caution">
    <text evidence="10">The sequence shown here is derived from an EMBL/GenBank/DDBJ whole genome shotgun (WGS) entry which is preliminary data.</text>
</comment>
<evidence type="ECO:0000256" key="1">
    <source>
        <dbReference type="ARBA" id="ARBA00022490"/>
    </source>
</evidence>
<keyword evidence="7 8" id="KW-0067">ATP-binding</keyword>
<dbReference type="NCBIfam" id="TIGR01027">
    <property type="entry name" value="proB"/>
    <property type="match status" value="1"/>
</dbReference>
<sequence length="268" mass="29219">MEQLKETIGNSRKIVIKIGSNVLSDEKGSVNKDVIHNIVEQVKELTDMRKQVILVSSGAGICGVGAINKWSRREDINYRQALCAIGQVELMMAYKEYFADYDMHVAQILLTRDDFDDPHRTLNIRNAMFTLIDEGVVPVINENDSVSVDEIKIGDNDILAALTASLWNADLMIILSDIDGVFDSDPKSNRDAKLIELVENADRLAGSIEIGKTSSFGTGGISSKIEAASMVNKFGIPMILLNGSKKDIIKDSLAGTAQGTLFIGTIGK</sequence>
<proteinExistence type="inferred from homology"/>
<dbReference type="InterPro" id="IPR036393">
    <property type="entry name" value="AceGlu_kinase-like_sf"/>
</dbReference>
<evidence type="ECO:0000313" key="11">
    <source>
        <dbReference type="Proteomes" id="UP000824159"/>
    </source>
</evidence>
<comment type="catalytic activity">
    <reaction evidence="8">
        <text>L-glutamate + ATP = L-glutamyl 5-phosphate + ADP</text>
        <dbReference type="Rhea" id="RHEA:14877"/>
        <dbReference type="ChEBI" id="CHEBI:29985"/>
        <dbReference type="ChEBI" id="CHEBI:30616"/>
        <dbReference type="ChEBI" id="CHEBI:58274"/>
        <dbReference type="ChEBI" id="CHEBI:456216"/>
        <dbReference type="EC" id="2.7.2.11"/>
    </reaction>
</comment>
<reference evidence="10" key="2">
    <citation type="journal article" date="2021" name="PeerJ">
        <title>Extensive microbial diversity within the chicken gut microbiome revealed by metagenomics and culture.</title>
        <authorList>
            <person name="Gilroy R."/>
            <person name="Ravi A."/>
            <person name="Getino M."/>
            <person name="Pursley I."/>
            <person name="Horton D.L."/>
            <person name="Alikhan N.F."/>
            <person name="Baker D."/>
            <person name="Gharbi K."/>
            <person name="Hall N."/>
            <person name="Watson M."/>
            <person name="Adriaenssens E.M."/>
            <person name="Foster-Nyarko E."/>
            <person name="Jarju S."/>
            <person name="Secka A."/>
            <person name="Antonio M."/>
            <person name="Oren A."/>
            <person name="Chaudhuri R.R."/>
            <person name="La Ragione R."/>
            <person name="Hildebrand F."/>
            <person name="Pallen M.J."/>
        </authorList>
    </citation>
    <scope>NUCLEOTIDE SEQUENCE</scope>
    <source>
        <strain evidence="10">CHK176-22527</strain>
    </source>
</reference>
<evidence type="ECO:0000256" key="6">
    <source>
        <dbReference type="ARBA" id="ARBA00022777"/>
    </source>
</evidence>
<dbReference type="PROSITE" id="PS00902">
    <property type="entry name" value="GLUTAMATE_5_KINASE"/>
    <property type="match status" value="1"/>
</dbReference>
<feature type="binding site" evidence="8">
    <location>
        <position position="57"/>
    </location>
    <ligand>
        <name>substrate</name>
    </ligand>
</feature>
<keyword evidence="6 8" id="KW-0418">Kinase</keyword>
<dbReference type="InterPro" id="IPR011529">
    <property type="entry name" value="Glu_5kinase"/>
</dbReference>
<dbReference type="GO" id="GO:0004349">
    <property type="term" value="F:glutamate 5-kinase activity"/>
    <property type="evidence" value="ECO:0007669"/>
    <property type="project" value="UniProtKB-UniRule"/>
</dbReference>
<dbReference type="InterPro" id="IPR001057">
    <property type="entry name" value="Glu/AcGlu_kinase"/>
</dbReference>
<evidence type="ECO:0000256" key="2">
    <source>
        <dbReference type="ARBA" id="ARBA00022605"/>
    </source>
</evidence>
<evidence type="ECO:0000256" key="4">
    <source>
        <dbReference type="ARBA" id="ARBA00022679"/>
    </source>
</evidence>
<feature type="binding site" evidence="8">
    <location>
        <position position="17"/>
    </location>
    <ligand>
        <name>ATP</name>
        <dbReference type="ChEBI" id="CHEBI:30616"/>
    </ligand>
</feature>
<accession>A0A9D1HD15</accession>
<dbReference type="GO" id="GO:0005829">
    <property type="term" value="C:cytosol"/>
    <property type="evidence" value="ECO:0007669"/>
    <property type="project" value="TreeGrafter"/>
</dbReference>
<dbReference type="EMBL" id="DVLX01000010">
    <property type="protein sequence ID" value="HIT98767.1"/>
    <property type="molecule type" value="Genomic_DNA"/>
</dbReference>
<feature type="binding site" evidence="8">
    <location>
        <begin position="176"/>
        <end position="177"/>
    </location>
    <ligand>
        <name>ATP</name>
        <dbReference type="ChEBI" id="CHEBI:30616"/>
    </ligand>
</feature>
<dbReference type="InterPro" id="IPR005715">
    <property type="entry name" value="Glu_5kinase/COase_Synthase"/>
</dbReference>
<feature type="binding site" evidence="8">
    <location>
        <position position="144"/>
    </location>
    <ligand>
        <name>substrate</name>
    </ligand>
</feature>